<evidence type="ECO:0000313" key="2">
    <source>
        <dbReference type="Proteomes" id="UP000276133"/>
    </source>
</evidence>
<proteinExistence type="predicted"/>
<keyword evidence="2" id="KW-1185">Reference proteome</keyword>
<reference evidence="1 2" key="1">
    <citation type="journal article" date="2018" name="Sci. Rep.">
        <title>Genomic signatures of local adaptation to the degree of environmental predictability in rotifers.</title>
        <authorList>
            <person name="Franch-Gras L."/>
            <person name="Hahn C."/>
            <person name="Garcia-Roger E.M."/>
            <person name="Carmona M.J."/>
            <person name="Serra M."/>
            <person name="Gomez A."/>
        </authorList>
    </citation>
    <scope>NUCLEOTIDE SEQUENCE [LARGE SCALE GENOMIC DNA]</scope>
    <source>
        <strain evidence="1">HYR1</strain>
    </source>
</reference>
<dbReference type="AlphaFoldDB" id="A0A3M7RD94"/>
<name>A0A3M7RD94_BRAPC</name>
<organism evidence="1 2">
    <name type="scientific">Brachionus plicatilis</name>
    <name type="common">Marine rotifer</name>
    <name type="synonym">Brachionus muelleri</name>
    <dbReference type="NCBI Taxonomy" id="10195"/>
    <lineage>
        <taxon>Eukaryota</taxon>
        <taxon>Metazoa</taxon>
        <taxon>Spiralia</taxon>
        <taxon>Gnathifera</taxon>
        <taxon>Rotifera</taxon>
        <taxon>Eurotatoria</taxon>
        <taxon>Monogononta</taxon>
        <taxon>Pseudotrocha</taxon>
        <taxon>Ploima</taxon>
        <taxon>Brachionidae</taxon>
        <taxon>Brachionus</taxon>
    </lineage>
</organism>
<evidence type="ECO:0000313" key="1">
    <source>
        <dbReference type="EMBL" id="RNA21218.1"/>
    </source>
</evidence>
<protein>
    <submittedName>
        <fullName evidence="1">Uncharacterized protein</fullName>
    </submittedName>
</protein>
<gene>
    <name evidence="1" type="ORF">BpHYR1_026247</name>
</gene>
<comment type="caution">
    <text evidence="1">The sequence shown here is derived from an EMBL/GenBank/DDBJ whole genome shotgun (WGS) entry which is preliminary data.</text>
</comment>
<sequence length="95" mass="10973">MRASSVHFTNLPKLNEPLNMINSGGKKRSLACQFLGGECSKEENVSCLNKMCFIAFVRLLGIKMDLEKTFRFWDLDSCRLKYFPTFFPQNLIKKS</sequence>
<dbReference type="Proteomes" id="UP000276133">
    <property type="component" value="Unassembled WGS sequence"/>
</dbReference>
<accession>A0A3M7RD94</accession>
<dbReference type="EMBL" id="REGN01003710">
    <property type="protein sequence ID" value="RNA21218.1"/>
    <property type="molecule type" value="Genomic_DNA"/>
</dbReference>